<sequence length="242" mass="26753">MTPEEFRQALANQGIQLTDHQMNQFAQYYQDLVATNQVVNLTRITDEKDVYLKHFYDSITGSFALPALRTESLSLCDIGAGAGFPSLPLKIAFPQLKVTIVDSLNKRINFLQELVARLNLDNVTLVHSRAEDFSKKGSAHRENYDVVTARAVARLSVLSELCLPAAKVGGIFLAYKAQAAADELTSATRAIAKLGGQKRNVYSLELPTKPEPEERNLLIIDKLTATPQQYPRRAGTPAKKPL</sequence>
<comment type="function">
    <text evidence="6">Specifically methylates the N7 position of a guanine in 16S rRNA.</text>
</comment>
<keyword evidence="4 6" id="KW-0808">Transferase</keyword>
<dbReference type="OrthoDB" id="9808773at2"/>
<feature type="binding site" evidence="6">
    <location>
        <position position="79"/>
    </location>
    <ligand>
        <name>S-adenosyl-L-methionine</name>
        <dbReference type="ChEBI" id="CHEBI:59789"/>
    </ligand>
</feature>
<dbReference type="Pfam" id="PF02527">
    <property type="entry name" value="GidB"/>
    <property type="match status" value="1"/>
</dbReference>
<reference evidence="7 8" key="1">
    <citation type="submission" date="2009-06" db="EMBL/GenBank/DDBJ databases">
        <title>The Genome Sequence of Lactobacillus coleohominis strain 101-4-CHN.</title>
        <authorList>
            <consortium name="The Broad Institute Genome Sequencing Platform"/>
            <person name="Ward D."/>
            <person name="Young S.K."/>
            <person name="Zeng Q."/>
            <person name="Koehrsen M."/>
            <person name="Alvarado L."/>
            <person name="Berlin A."/>
            <person name="Borenstein D."/>
            <person name="Chen Z."/>
            <person name="Engels R."/>
            <person name="Freedman E."/>
            <person name="Gellesch M."/>
            <person name="Goldberg J."/>
            <person name="Griggs A."/>
            <person name="Gujja S."/>
            <person name="Heiman D."/>
            <person name="Hepburn T."/>
            <person name="Howarth C."/>
            <person name="Jen D."/>
            <person name="Larson L."/>
            <person name="Lewis B."/>
            <person name="Mehta T."/>
            <person name="Park D."/>
            <person name="Pearson M."/>
            <person name="Roberts A."/>
            <person name="Saif S."/>
            <person name="Shea T."/>
            <person name="Shenoy N."/>
            <person name="Sisk P."/>
            <person name="Stolte C."/>
            <person name="Sykes S."/>
            <person name="Walk T."/>
            <person name="White J."/>
            <person name="Yandava C."/>
            <person name="Liu Y."/>
            <person name="Xu Q."/>
            <person name="Lander E."/>
            <person name="Nusbaum C."/>
            <person name="Galagan J."/>
            <person name="Birren B."/>
        </authorList>
    </citation>
    <scope>NUCLEOTIDE SEQUENCE [LARGE SCALE GENOMIC DNA]</scope>
    <source>
        <strain evidence="7 8">101-4-CHN</strain>
    </source>
</reference>
<dbReference type="AlphaFoldDB" id="C7XXX5"/>
<feature type="binding site" evidence="6">
    <location>
        <position position="150"/>
    </location>
    <ligand>
        <name>S-adenosyl-L-methionine</name>
        <dbReference type="ChEBI" id="CHEBI:59789"/>
    </ligand>
</feature>
<gene>
    <name evidence="6" type="primary">rsmG</name>
    <name evidence="7" type="synonym">gidB</name>
    <name evidence="7" type="ORF">HMPREF0501_01610</name>
</gene>
<dbReference type="PANTHER" id="PTHR31760">
    <property type="entry name" value="S-ADENOSYL-L-METHIONINE-DEPENDENT METHYLTRANSFERASES SUPERFAMILY PROTEIN"/>
    <property type="match status" value="1"/>
</dbReference>
<keyword evidence="8" id="KW-1185">Reference proteome</keyword>
<evidence type="ECO:0000256" key="2">
    <source>
        <dbReference type="ARBA" id="ARBA00022552"/>
    </source>
</evidence>
<evidence type="ECO:0000256" key="5">
    <source>
        <dbReference type="ARBA" id="ARBA00022691"/>
    </source>
</evidence>
<dbReference type="PANTHER" id="PTHR31760:SF0">
    <property type="entry name" value="S-ADENOSYL-L-METHIONINE-DEPENDENT METHYLTRANSFERASES SUPERFAMILY PROTEIN"/>
    <property type="match status" value="1"/>
</dbReference>
<dbReference type="Proteomes" id="UP000003987">
    <property type="component" value="Unassembled WGS sequence"/>
</dbReference>
<keyword evidence="5 6" id="KW-0949">S-adenosyl-L-methionine</keyword>
<comment type="similarity">
    <text evidence="6">Belongs to the methyltransferase superfamily. RNA methyltransferase RsmG family.</text>
</comment>
<dbReference type="InterPro" id="IPR003682">
    <property type="entry name" value="rRNA_ssu_MeTfrase_G"/>
</dbReference>
<evidence type="ECO:0000256" key="3">
    <source>
        <dbReference type="ARBA" id="ARBA00022603"/>
    </source>
</evidence>
<dbReference type="GO" id="GO:0005829">
    <property type="term" value="C:cytosol"/>
    <property type="evidence" value="ECO:0007669"/>
    <property type="project" value="TreeGrafter"/>
</dbReference>
<evidence type="ECO:0000313" key="8">
    <source>
        <dbReference type="Proteomes" id="UP000003987"/>
    </source>
</evidence>
<keyword evidence="3 6" id="KW-0489">Methyltransferase</keyword>
<dbReference type="SUPFAM" id="SSF53335">
    <property type="entry name" value="S-adenosyl-L-methionine-dependent methyltransferases"/>
    <property type="match status" value="1"/>
</dbReference>
<dbReference type="Gene3D" id="3.40.50.150">
    <property type="entry name" value="Vaccinia Virus protein VP39"/>
    <property type="match status" value="1"/>
</dbReference>
<dbReference type="STRING" id="575594.HMPREF0501_01610"/>
<dbReference type="EMBL" id="GG698807">
    <property type="protein sequence ID" value="EEU29603.1"/>
    <property type="molecule type" value="Genomic_DNA"/>
</dbReference>
<proteinExistence type="inferred from homology"/>
<dbReference type="RefSeq" id="WP_006917551.1">
    <property type="nucleotide sequence ID" value="NZ_GG698807.1"/>
</dbReference>
<keyword evidence="2 6" id="KW-0698">rRNA processing</keyword>
<dbReference type="InterPro" id="IPR029063">
    <property type="entry name" value="SAM-dependent_MTases_sf"/>
</dbReference>
<dbReference type="GO" id="GO:0070043">
    <property type="term" value="F:rRNA (guanine-N7-)-methyltransferase activity"/>
    <property type="evidence" value="ECO:0007669"/>
    <property type="project" value="UniProtKB-UniRule"/>
</dbReference>
<dbReference type="HOGENOM" id="CLU_065341_0_2_9"/>
<dbReference type="HAMAP" id="MF_00074">
    <property type="entry name" value="16SrRNA_methyltr_G"/>
    <property type="match status" value="1"/>
</dbReference>
<comment type="subcellular location">
    <subcellularLocation>
        <location evidence="6">Cytoplasm</location>
    </subcellularLocation>
</comment>
<protein>
    <recommendedName>
        <fullName evidence="6">Ribosomal RNA small subunit methyltransferase G</fullName>
        <ecNumber evidence="6">2.1.1.-</ecNumber>
    </recommendedName>
    <alternativeName>
        <fullName evidence="6">16S rRNA 7-methylguanosine methyltransferase</fullName>
        <shortName evidence="6">16S rRNA m7G methyltransferase</shortName>
    </alternativeName>
</protein>
<evidence type="ECO:0000313" key="7">
    <source>
        <dbReference type="EMBL" id="EEU29603.1"/>
    </source>
</evidence>
<dbReference type="EC" id="2.1.1.-" evidence="6"/>
<keyword evidence="1 6" id="KW-0963">Cytoplasm</keyword>
<feature type="binding site" evidence="6">
    <location>
        <position position="84"/>
    </location>
    <ligand>
        <name>S-adenosyl-L-methionine</name>
        <dbReference type="ChEBI" id="CHEBI:59789"/>
    </ligand>
</feature>
<organism evidence="7 8">
    <name type="scientific">Limosilactobacillus coleohominis 101-4-CHN</name>
    <dbReference type="NCBI Taxonomy" id="575594"/>
    <lineage>
        <taxon>Bacteria</taxon>
        <taxon>Bacillati</taxon>
        <taxon>Bacillota</taxon>
        <taxon>Bacilli</taxon>
        <taxon>Lactobacillales</taxon>
        <taxon>Lactobacillaceae</taxon>
        <taxon>Limosilactobacillus</taxon>
    </lineage>
</organism>
<dbReference type="NCBIfam" id="TIGR00138">
    <property type="entry name" value="rsmG_gidB"/>
    <property type="match status" value="1"/>
</dbReference>
<dbReference type="FunFam" id="3.40.50.150:FF:000041">
    <property type="entry name" value="Ribosomal RNA small subunit methyltransferase G"/>
    <property type="match status" value="1"/>
</dbReference>
<evidence type="ECO:0000256" key="1">
    <source>
        <dbReference type="ARBA" id="ARBA00022490"/>
    </source>
</evidence>
<name>C7XXX5_9LACO</name>
<accession>C7XXX5</accession>
<dbReference type="CDD" id="cd02440">
    <property type="entry name" value="AdoMet_MTases"/>
    <property type="match status" value="1"/>
</dbReference>
<dbReference type="eggNOG" id="COG0357">
    <property type="taxonomic scope" value="Bacteria"/>
</dbReference>
<dbReference type="PIRSF" id="PIRSF003078">
    <property type="entry name" value="GidB"/>
    <property type="match status" value="1"/>
</dbReference>
<evidence type="ECO:0000256" key="6">
    <source>
        <dbReference type="HAMAP-Rule" id="MF_00074"/>
    </source>
</evidence>
<comment type="caution">
    <text evidence="6">Lacks conserved residue(s) required for the propagation of feature annotation.</text>
</comment>
<evidence type="ECO:0000256" key="4">
    <source>
        <dbReference type="ARBA" id="ARBA00022679"/>
    </source>
</evidence>
<feature type="binding site" evidence="6">
    <location>
        <begin position="130"/>
        <end position="131"/>
    </location>
    <ligand>
        <name>S-adenosyl-L-methionine</name>
        <dbReference type="ChEBI" id="CHEBI:59789"/>
    </ligand>
</feature>